<sequence>MPRKLLYLFILVLASCGKEEKKSPGVFFAGEIVNPTNDYVVLYKGDVVIDSAKLDDSNRFTFNLDSISNGLYHFFHPGEYQYLYLEQGDSLMARLNTTDFDESLVFSGIGEEINNYLINLYLLNEEEERDLFSIYYPMEPKDFERRMDSLRNLKLKTLKQLTSEADLSEEARDIAQANIDYTYYNYKERYPYEHRKITGEPVMHKLTDEFYGYRKKVTYDTKQFTYLRPYYNFMKSHIENLAYMGCSHECGVKDDIVKNQLHYNRHKLKLIDSVVREKELKDNLFRNVAVYYLLKSRDKEENNALFIDEFHQLSGNNRHIEEINDLYEGIRSIQPNKELPNLKVKNVEGETVSLYDIAKGKKAVFYFWSATYKKHYKDITNRVSVLSKENPQYTFVGISTASDEVTWKGLLARENLDENLQFWSNDGITLKRTLIIDHPNKCIITEDAKIVDAFSDMYASF</sequence>
<proteinExistence type="predicted"/>
<evidence type="ECO:0000313" key="2">
    <source>
        <dbReference type="Proteomes" id="UP001595191"/>
    </source>
</evidence>
<protein>
    <submittedName>
        <fullName evidence="1">Peroxiredoxin family protein</fullName>
        <ecNumber evidence="1">1.11.1.24</ecNumber>
    </submittedName>
</protein>
<evidence type="ECO:0000313" key="1">
    <source>
        <dbReference type="EMBL" id="MFH6604151.1"/>
    </source>
</evidence>
<accession>A0ACC7LLM4</accession>
<dbReference type="Proteomes" id="UP001595191">
    <property type="component" value="Unassembled WGS sequence"/>
</dbReference>
<keyword evidence="1" id="KW-0575">Peroxidase</keyword>
<dbReference type="EC" id="1.11.1.24" evidence="1"/>
<gene>
    <name evidence="1" type="ORF">ACEZ3G_11730</name>
</gene>
<name>A0ACC7LLM4_9FLAO</name>
<dbReference type="EMBL" id="JBHFPV010000002">
    <property type="protein sequence ID" value="MFH6604151.1"/>
    <property type="molecule type" value="Genomic_DNA"/>
</dbReference>
<keyword evidence="2" id="KW-1185">Reference proteome</keyword>
<comment type="caution">
    <text evidence="1">The sequence shown here is derived from an EMBL/GenBank/DDBJ whole genome shotgun (WGS) entry which is preliminary data.</text>
</comment>
<organism evidence="1 2">
    <name type="scientific">Meishania litoralis</name>
    <dbReference type="NCBI Taxonomy" id="3434685"/>
    <lineage>
        <taxon>Bacteria</taxon>
        <taxon>Pseudomonadati</taxon>
        <taxon>Bacteroidota</taxon>
        <taxon>Flavobacteriia</taxon>
        <taxon>Flavobacteriales</taxon>
        <taxon>Flavobacteriaceae</taxon>
        <taxon>Meishania</taxon>
    </lineage>
</organism>
<reference evidence="1" key="1">
    <citation type="submission" date="2024-09" db="EMBL/GenBank/DDBJ databases">
        <authorList>
            <person name="Liu J."/>
        </authorList>
    </citation>
    <scope>NUCLEOTIDE SEQUENCE</scope>
    <source>
        <strain evidence="1">NBU2967</strain>
    </source>
</reference>
<keyword evidence="1" id="KW-0560">Oxidoreductase</keyword>